<dbReference type="RefSeq" id="WP_003615281.1">
    <property type="nucleotide sequence ID" value="NZ_ADVE02000003.1"/>
</dbReference>
<dbReference type="AlphaFoldDB" id="A0A2D2D7J1"/>
<dbReference type="KEGG" id="mtw:CQW49_23625"/>
<reference evidence="2" key="1">
    <citation type="submission" date="2017-10" db="EMBL/GenBank/DDBJ databases">
        <title>Completed PacBio SMRT sequence of Methylosinus trichosporium OB3b reveals presence of a third large plasmid.</title>
        <authorList>
            <person name="Charles T.C."/>
            <person name="Lynch M.D.J."/>
            <person name="Heil J.R."/>
            <person name="Cheng J."/>
        </authorList>
    </citation>
    <scope>NUCLEOTIDE SEQUENCE [LARGE SCALE GENOMIC DNA]</scope>
    <source>
        <strain evidence="2">OB3b</strain>
        <plasmid evidence="2">pob3b3</plasmid>
    </source>
</reference>
<proteinExistence type="predicted"/>
<dbReference type="Pfam" id="PF18934">
    <property type="entry name" value="DUF5682"/>
    <property type="match status" value="1"/>
</dbReference>
<dbReference type="InterPro" id="IPR043737">
    <property type="entry name" value="DUF5682"/>
</dbReference>
<name>A0A2D2D7J1_METT3</name>
<dbReference type="Proteomes" id="UP000230709">
    <property type="component" value="Plasmid pOB3b3"/>
</dbReference>
<gene>
    <name evidence="1" type="ORF">CQW49_23625</name>
</gene>
<protein>
    <submittedName>
        <fullName evidence="1">Uncharacterized protein</fullName>
    </submittedName>
</protein>
<dbReference type="STRING" id="595536.GCA_000178815_00060"/>
<evidence type="ECO:0000313" key="1">
    <source>
        <dbReference type="EMBL" id="ATQ70943.1"/>
    </source>
</evidence>
<keyword evidence="1" id="KW-0614">Plasmid</keyword>
<sequence length="744" mass="79217">MDSHLHLLGVRHHGPGSAALLVAALDRLDPAVVLIEGAPEGEALAPHVRGDGLKPPVAMLFYAPGEAKRAVFAPFAEFSPEWQAMRWALARGRPLRFIDWPASVSLAFTQKDEDAEAQRSDPLDLLAEAAGVANGEALWNTLVEESGGASDPVAAFAAIGEAMTEARRHAEESGAPAARRDAIREAFMRLSIRKALQDFGGAVVAIVGAWHIDGLRAKVSPTVDKATIKGLAKVKVEATWAPWTDSRLAFASGYGAGVVSPGWFRHLWRAYREETFEPLSFAAGWQARTATLLRAEGFAASPAAAIEAARLTLSLCGLRDLATPGLDEMRDGALAALCNGDPVPLRVVERRLYIGETIGEISGDAPQSPLARDLALWQKRVRLEPKDIESDIRLDLRTEAGLAKSTLLHRLLLLGVSWGTLIEADAGRGTFREIWRLSWRPEFSVALAEALIYGVTIEEAAGNIIRDRAAHCARVMDMAKIVRASLVADLPDAAGAAISALQALAVDASDLTDLMLAIAPLASALRYGVARRLPEEALRALVHALAVEVNAGVRIGSRQLAADVAAARVAAMRGFDEALAIFDAPDLVAGWRKALTLIVEDEQSAPAAAGFALRRLLDLGLWTAEAAAAAFVRRMSAAPLEAGAFLEHFVAGGAEILLQDAALLALVDAFIVDLDDDSFLAALPLLRRAFSGFDSTARIRLIDGVAQGRRTLSHAPAPEPEEDDPAFAAALPLLLRILGLEAAS</sequence>
<geneLocation type="plasmid" evidence="2">
    <name>pob3b3</name>
</geneLocation>
<accession>A0A2D2D7J1</accession>
<keyword evidence="2" id="KW-1185">Reference proteome</keyword>
<evidence type="ECO:0000313" key="2">
    <source>
        <dbReference type="Proteomes" id="UP000230709"/>
    </source>
</evidence>
<dbReference type="EMBL" id="CP023740">
    <property type="protein sequence ID" value="ATQ70943.1"/>
    <property type="molecule type" value="Genomic_DNA"/>
</dbReference>
<organism evidence="1 2">
    <name type="scientific">Methylosinus trichosporium (strain ATCC 35070 / NCIMB 11131 / UNIQEM 75 / OB3b)</name>
    <dbReference type="NCBI Taxonomy" id="595536"/>
    <lineage>
        <taxon>Bacteria</taxon>
        <taxon>Pseudomonadati</taxon>
        <taxon>Pseudomonadota</taxon>
        <taxon>Alphaproteobacteria</taxon>
        <taxon>Hyphomicrobiales</taxon>
        <taxon>Methylocystaceae</taxon>
        <taxon>Methylosinus</taxon>
    </lineage>
</organism>